<keyword evidence="3" id="KW-1185">Reference proteome</keyword>
<dbReference type="Gene3D" id="3.90.1300.10">
    <property type="entry name" value="Amidase signature (AS) domain"/>
    <property type="match status" value="1"/>
</dbReference>
<feature type="domain" description="Amidase" evidence="1">
    <location>
        <begin position="55"/>
        <end position="453"/>
    </location>
</feature>
<dbReference type="PROSITE" id="PS00571">
    <property type="entry name" value="AMIDASES"/>
    <property type="match status" value="1"/>
</dbReference>
<dbReference type="InterPro" id="IPR036928">
    <property type="entry name" value="AS_sf"/>
</dbReference>
<dbReference type="Pfam" id="PF01425">
    <property type="entry name" value="Amidase"/>
    <property type="match status" value="1"/>
</dbReference>
<dbReference type="OrthoDB" id="9811471at2"/>
<dbReference type="InterPro" id="IPR023631">
    <property type="entry name" value="Amidase_dom"/>
</dbReference>
<dbReference type="InterPro" id="IPR000120">
    <property type="entry name" value="Amidase"/>
</dbReference>
<accession>A0A1Y4SZ59</accession>
<reference evidence="2 3" key="1">
    <citation type="journal article" date="2018" name="BMC Genomics">
        <title>Whole genome sequencing and function prediction of 133 gut anaerobes isolated from chicken caecum in pure cultures.</title>
        <authorList>
            <person name="Medvecky M."/>
            <person name="Cejkova D."/>
            <person name="Polansky O."/>
            <person name="Karasova D."/>
            <person name="Kubasova T."/>
            <person name="Cizek A."/>
            <person name="Rychlik I."/>
        </authorList>
    </citation>
    <scope>NUCLEOTIDE SEQUENCE [LARGE SCALE GENOMIC DNA]</scope>
    <source>
        <strain evidence="2 3">An13</strain>
    </source>
</reference>
<gene>
    <name evidence="2" type="ORF">B5E75_05910</name>
</gene>
<dbReference type="InterPro" id="IPR020556">
    <property type="entry name" value="Amidase_CS"/>
</dbReference>
<protein>
    <submittedName>
        <fullName evidence="2">Glutaminyl-tRNA synthase (Glutamine-hydrolyzing) subunit A</fullName>
    </submittedName>
</protein>
<evidence type="ECO:0000259" key="1">
    <source>
        <dbReference type="Pfam" id="PF01425"/>
    </source>
</evidence>
<dbReference type="EMBL" id="NFLJ01000014">
    <property type="protein sequence ID" value="OUQ34670.1"/>
    <property type="molecule type" value="Genomic_DNA"/>
</dbReference>
<evidence type="ECO:0000313" key="3">
    <source>
        <dbReference type="Proteomes" id="UP000195305"/>
    </source>
</evidence>
<organism evidence="2 3">
    <name type="scientific">Massilimicrobiota timonensis</name>
    <dbReference type="NCBI Taxonomy" id="1776392"/>
    <lineage>
        <taxon>Bacteria</taxon>
        <taxon>Bacillati</taxon>
        <taxon>Bacillota</taxon>
        <taxon>Erysipelotrichia</taxon>
        <taxon>Erysipelotrichales</taxon>
        <taxon>Erysipelotrichaceae</taxon>
        <taxon>Massilimicrobiota</taxon>
    </lineage>
</organism>
<dbReference type="PANTHER" id="PTHR11895:SF151">
    <property type="entry name" value="GLUTAMYL-TRNA(GLN) AMIDOTRANSFERASE SUBUNIT A"/>
    <property type="match status" value="1"/>
</dbReference>
<dbReference type="SUPFAM" id="SSF75304">
    <property type="entry name" value="Amidase signature (AS) enzymes"/>
    <property type="match status" value="1"/>
</dbReference>
<evidence type="ECO:0000313" key="2">
    <source>
        <dbReference type="EMBL" id="OUQ34670.1"/>
    </source>
</evidence>
<proteinExistence type="predicted"/>
<sequence length="477" mass="52804">MKVYSIEEWHDGLVNGTIDVSLYYQQLQKETYFQQKRLNALTTICFQNPPQNLSSDSLLTGVPYVLKDNICTCQIPTTASSRMLEDFIPVYDAHVVQLLKQENACLIGKASMDELSMGSTNMTALTGPVYNPWDTRRIAGGSSGGSASLVASGLATFALGTDTGDSIRRPAGFCGVVGMKPTWGLISRYGIIPYAASLDTVGVLTRSVQDLSIVLEKIAGHDFHDMTSSRLPVPHYRYNLSLDISYLKVAVIQNVVDKLKDHRIQTLFQNCVSLLKNAGASVHEISFSQTYLEAIFPVYQIIANGEATSHHACLDGIKYGFQSQGQNLEEMVIRTRSQGFHQSIQQRFILGALALKQENQKRMFQKAQKVRRLIVEEIQNILQTYDIVMVPSGEGIAPLIEEAQSQSHTLVDDYLIIANLAGLPSLTLPCGFVDDMPVAVNLMGRCFDEQTVLNCAYALESMMPYCQQYAKGERDDV</sequence>
<dbReference type="PANTHER" id="PTHR11895">
    <property type="entry name" value="TRANSAMIDASE"/>
    <property type="match status" value="1"/>
</dbReference>
<comment type="caution">
    <text evidence="2">The sequence shown here is derived from an EMBL/GenBank/DDBJ whole genome shotgun (WGS) entry which is preliminary data.</text>
</comment>
<dbReference type="AlphaFoldDB" id="A0A1Y4SZ59"/>
<dbReference type="Proteomes" id="UP000195305">
    <property type="component" value="Unassembled WGS sequence"/>
</dbReference>
<name>A0A1Y4SZ59_9FIRM</name>
<dbReference type="GO" id="GO:0003824">
    <property type="term" value="F:catalytic activity"/>
    <property type="evidence" value="ECO:0007669"/>
    <property type="project" value="InterPro"/>
</dbReference>